<dbReference type="EC" id="6.3.5.11" evidence="9"/>
<keyword evidence="4 9" id="KW-0436">Ligase</keyword>
<dbReference type="InterPro" id="IPR011698">
    <property type="entry name" value="GATase_3"/>
</dbReference>
<accession>A0A845SKT5</accession>
<reference evidence="12 13" key="1">
    <citation type="submission" date="2019-12" db="EMBL/GenBank/DDBJ databases">
        <authorList>
            <person name="Lee S.D."/>
        </authorList>
    </citation>
    <scope>NUCLEOTIDE SEQUENCE [LARGE SCALE GENOMIC DNA]</scope>
    <source>
        <strain evidence="12 13">SAP-6</strain>
    </source>
</reference>
<keyword evidence="7 9" id="KW-0460">Magnesium</keyword>
<dbReference type="NCBIfam" id="NF002204">
    <property type="entry name" value="PRK01077.1"/>
    <property type="match status" value="1"/>
</dbReference>
<comment type="cofactor">
    <cofactor evidence="1 9">
        <name>Mg(2+)</name>
        <dbReference type="ChEBI" id="CHEBI:18420"/>
    </cofactor>
</comment>
<dbReference type="Gene3D" id="3.40.50.880">
    <property type="match status" value="1"/>
</dbReference>
<keyword evidence="3 9" id="KW-0169">Cobalamin biosynthesis</keyword>
<dbReference type="GO" id="GO:0009236">
    <property type="term" value="P:cobalamin biosynthetic process"/>
    <property type="evidence" value="ECO:0007669"/>
    <property type="project" value="UniProtKB-UniRule"/>
</dbReference>
<evidence type="ECO:0000259" key="10">
    <source>
        <dbReference type="Pfam" id="PF01656"/>
    </source>
</evidence>
<comment type="catalytic activity">
    <reaction evidence="9">
        <text>cob(II)yrinate + 2 L-glutamine + 2 ATP + 2 H2O = cob(II)yrinate a,c diamide + 2 L-glutamate + 2 ADP + 2 phosphate + 2 H(+)</text>
        <dbReference type="Rhea" id="RHEA:26289"/>
        <dbReference type="ChEBI" id="CHEBI:15377"/>
        <dbReference type="ChEBI" id="CHEBI:15378"/>
        <dbReference type="ChEBI" id="CHEBI:29985"/>
        <dbReference type="ChEBI" id="CHEBI:30616"/>
        <dbReference type="ChEBI" id="CHEBI:43474"/>
        <dbReference type="ChEBI" id="CHEBI:58359"/>
        <dbReference type="ChEBI" id="CHEBI:58537"/>
        <dbReference type="ChEBI" id="CHEBI:58894"/>
        <dbReference type="ChEBI" id="CHEBI:456216"/>
        <dbReference type="EC" id="6.3.5.11"/>
    </reaction>
</comment>
<dbReference type="InterPro" id="IPR002586">
    <property type="entry name" value="CobQ/CobB/MinD/ParA_Nub-bd_dom"/>
</dbReference>
<keyword evidence="5 9" id="KW-0547">Nucleotide-binding</keyword>
<dbReference type="CDD" id="cd05388">
    <property type="entry name" value="CobB_N"/>
    <property type="match status" value="1"/>
</dbReference>
<dbReference type="PANTHER" id="PTHR43873">
    <property type="entry name" value="COBYRINATE A,C-DIAMIDE SYNTHASE"/>
    <property type="match status" value="1"/>
</dbReference>
<dbReference type="InterPro" id="IPR029062">
    <property type="entry name" value="Class_I_gatase-like"/>
</dbReference>
<dbReference type="GO" id="GO:0042242">
    <property type="term" value="F:cobyrinic acid a,c-diamide synthase activity"/>
    <property type="evidence" value="ECO:0007669"/>
    <property type="project" value="UniProtKB-UniRule"/>
</dbReference>
<gene>
    <name evidence="9" type="primary">cbiA</name>
    <name evidence="12" type="ORF">GRH90_10560</name>
</gene>
<reference evidence="12 13" key="2">
    <citation type="submission" date="2020-02" db="EMBL/GenBank/DDBJ databases">
        <title>The new genus of Enterobacteriales.</title>
        <authorList>
            <person name="Kim I.S."/>
        </authorList>
    </citation>
    <scope>NUCLEOTIDE SEQUENCE [LARGE SCALE GENOMIC DNA]</scope>
    <source>
        <strain evidence="12 13">SAP-6</strain>
    </source>
</reference>
<keyword evidence="13" id="KW-1185">Reference proteome</keyword>
<comment type="caution">
    <text evidence="12">The sequence shown here is derived from an EMBL/GenBank/DDBJ whole genome shotgun (WGS) entry which is preliminary data.</text>
</comment>
<evidence type="ECO:0000256" key="2">
    <source>
        <dbReference type="ARBA" id="ARBA00006205"/>
    </source>
</evidence>
<evidence type="ECO:0000256" key="9">
    <source>
        <dbReference type="HAMAP-Rule" id="MF_00027"/>
    </source>
</evidence>
<comment type="similarity">
    <text evidence="2">Belongs to the CobB/CobQ family. CobQ subfamily.</text>
</comment>
<protein>
    <recommendedName>
        <fullName evidence="9">Cobyrinate a,c-diamide synthase</fullName>
        <ecNumber evidence="9">6.3.5.11</ecNumber>
    </recommendedName>
    <alternativeName>
        <fullName evidence="9">Cobyrinic acid a,c-diamide synthetase</fullName>
    </alternativeName>
</protein>
<dbReference type="PROSITE" id="PS51274">
    <property type="entry name" value="GATASE_COBBQ"/>
    <property type="match status" value="1"/>
</dbReference>
<sequence>MRMKAILVGGAQSGTGKTLLTLGLLRALALRGMRVQPFKCGPDYIDTGWHRAVSGIASHNLDAYMLGPDTLSGLFTRHMRAADVGVIEGVMGLYDGLGSDGGECSSASLAKQLGVPVVLIIDGKAVSTSAAATVLGFQLFDPAVNIVAIIINRVSSENHFSLIKTAITRYCDVPVLGYLPPLKDWELPARHLGLVPARENRRLETQWDQLAACVEQHIDIDRLLQLADCLPMPGRLPAPPAAPRYHNLTLALAEDEAFHFYYPDNLQLLRDVGVRIVPFSPLRDSELPACQMVYLGGGFPEIFADRLAANQAMRAALLDAGRRGAAIYAECGGLMYLGTSLEDRDGQSFPMVGLLRGVSRMSEGLKRFGYCEGLALTDNLLTARGETLRGHEFHHSEFFTDEQPLFTLSKTTAGGGVKRWPGGYGADNILASYLHVHFYQRPALLRRWLDKGCALL</sequence>
<organism evidence="12 13">
    <name type="scientific">Acerihabitans arboris</name>
    <dbReference type="NCBI Taxonomy" id="2691583"/>
    <lineage>
        <taxon>Bacteria</taxon>
        <taxon>Pseudomonadati</taxon>
        <taxon>Pseudomonadota</taxon>
        <taxon>Gammaproteobacteria</taxon>
        <taxon>Enterobacterales</taxon>
        <taxon>Pectobacteriaceae</taxon>
        <taxon>Acerihabitans</taxon>
    </lineage>
</organism>
<feature type="domain" description="CobQ/CobB/MinD/ParA nucleotide binding" evidence="10">
    <location>
        <begin position="6"/>
        <end position="192"/>
    </location>
</feature>
<dbReference type="PANTHER" id="PTHR43873:SF1">
    <property type="entry name" value="COBYRINATE A,C-DIAMIDE SYNTHASE"/>
    <property type="match status" value="1"/>
</dbReference>
<comment type="pathway">
    <text evidence="9">Cofactor biosynthesis; adenosylcobalamin biosynthesis; cob(II)yrinate a,c-diamide from sirohydrochlorin (anaerobic route): step 10/10.</text>
</comment>
<dbReference type="Pfam" id="PF01656">
    <property type="entry name" value="CbiA"/>
    <property type="match status" value="1"/>
</dbReference>
<proteinExistence type="inferred from homology"/>
<evidence type="ECO:0000259" key="11">
    <source>
        <dbReference type="Pfam" id="PF07685"/>
    </source>
</evidence>
<evidence type="ECO:0000256" key="8">
    <source>
        <dbReference type="ARBA" id="ARBA00022962"/>
    </source>
</evidence>
<dbReference type="InterPro" id="IPR004484">
    <property type="entry name" value="CbiA/CobB_synth"/>
</dbReference>
<evidence type="ECO:0000256" key="1">
    <source>
        <dbReference type="ARBA" id="ARBA00001946"/>
    </source>
</evidence>
<keyword evidence="6 9" id="KW-0067">ATP-binding</keyword>
<dbReference type="HAMAP" id="MF_00027">
    <property type="entry name" value="CobB_CbiA"/>
    <property type="match status" value="1"/>
</dbReference>
<feature type="site" description="Increases nucleophilicity of active site Cys" evidence="9">
    <location>
        <position position="435"/>
    </location>
</feature>
<evidence type="ECO:0000256" key="3">
    <source>
        <dbReference type="ARBA" id="ARBA00022573"/>
    </source>
</evidence>
<comment type="function">
    <text evidence="9">Catalyzes the ATP-dependent amidation of the two carboxylate groups at positions a and c of cobyrinate, using either L-glutamine or ammonia as the nitrogen source.</text>
</comment>
<dbReference type="Pfam" id="PF07685">
    <property type="entry name" value="GATase_3"/>
    <property type="match status" value="1"/>
</dbReference>
<evidence type="ECO:0000313" key="13">
    <source>
        <dbReference type="Proteomes" id="UP000461443"/>
    </source>
</evidence>
<dbReference type="Gene3D" id="3.40.50.300">
    <property type="entry name" value="P-loop containing nucleotide triphosphate hydrolases"/>
    <property type="match status" value="2"/>
</dbReference>
<feature type="active site" description="Nucleophile" evidence="9">
    <location>
        <position position="331"/>
    </location>
</feature>
<dbReference type="AlphaFoldDB" id="A0A845SKT5"/>
<dbReference type="InterPro" id="IPR027417">
    <property type="entry name" value="P-loop_NTPase"/>
</dbReference>
<comment type="similarity">
    <text evidence="9">Belongs to the CobB/CbiA family.</text>
</comment>
<dbReference type="Proteomes" id="UP000461443">
    <property type="component" value="Unassembled WGS sequence"/>
</dbReference>
<evidence type="ECO:0000256" key="6">
    <source>
        <dbReference type="ARBA" id="ARBA00022840"/>
    </source>
</evidence>
<dbReference type="NCBIfam" id="TIGR00379">
    <property type="entry name" value="cobB"/>
    <property type="match status" value="1"/>
</dbReference>
<dbReference type="SUPFAM" id="SSF52540">
    <property type="entry name" value="P-loop containing nucleoside triphosphate hydrolases"/>
    <property type="match status" value="1"/>
</dbReference>
<dbReference type="CDD" id="cd03130">
    <property type="entry name" value="GATase1_CobB"/>
    <property type="match status" value="1"/>
</dbReference>
<keyword evidence="8 9" id="KW-0315">Glutamine amidotransferase</keyword>
<feature type="domain" description="CobB/CobQ-like glutamine amidotransferase" evidence="11">
    <location>
        <begin position="250"/>
        <end position="441"/>
    </location>
</feature>
<dbReference type="UniPathway" id="UPA00148">
    <property type="reaction ID" value="UER00231"/>
</dbReference>
<name>A0A845SKT5_9GAMM</name>
<comment type="miscellaneous">
    <text evidence="9">The a and c carboxylates of cobyrinate are activated for nucleophilic attack via formation of a phosphorylated intermediate by ATP. CbiA catalyzes first the amidation of the c-carboxylate, and then that of the a-carboxylate.</text>
</comment>
<evidence type="ECO:0000256" key="4">
    <source>
        <dbReference type="ARBA" id="ARBA00022598"/>
    </source>
</evidence>
<dbReference type="SUPFAM" id="SSF52317">
    <property type="entry name" value="Class I glutamine amidotransferase-like"/>
    <property type="match status" value="1"/>
</dbReference>
<evidence type="ECO:0000313" key="12">
    <source>
        <dbReference type="EMBL" id="NDL63188.1"/>
    </source>
</evidence>
<dbReference type="GO" id="GO:0005524">
    <property type="term" value="F:ATP binding"/>
    <property type="evidence" value="ECO:0007669"/>
    <property type="project" value="UniProtKB-UniRule"/>
</dbReference>
<evidence type="ECO:0000256" key="7">
    <source>
        <dbReference type="ARBA" id="ARBA00022842"/>
    </source>
</evidence>
<dbReference type="EMBL" id="WUBS01000006">
    <property type="protein sequence ID" value="NDL63188.1"/>
    <property type="molecule type" value="Genomic_DNA"/>
</dbReference>
<evidence type="ECO:0000256" key="5">
    <source>
        <dbReference type="ARBA" id="ARBA00022741"/>
    </source>
</evidence>
<comment type="domain">
    <text evidence="9">Comprises of two domains. The C-terminal domain contains the binding site for glutamine and catalyzes the hydrolysis of this substrate to glutamate and ammonia. The N-terminal domain is anticipated to bind ATP and cobyrinate and catalyzes the ultimate synthesis of the diamide product. The ammonia produced via the glutaminase domain is probably translocated to the adjacent domain via a molecular tunnel, where it reacts with an activated intermediate.</text>
</comment>